<gene>
    <name evidence="1" type="ORF">LEP1GSC043_2321</name>
</gene>
<evidence type="ECO:0000313" key="2">
    <source>
        <dbReference type="Proteomes" id="UP000012249"/>
    </source>
</evidence>
<sequence>MGIWVWIAKDFRAFVVKDENLSDTVVDAEILDEIRETI</sequence>
<proteinExistence type="predicted"/>
<protein>
    <submittedName>
        <fullName evidence="1">Uncharacterized protein</fullName>
    </submittedName>
</protein>
<dbReference type="AlphaFoldDB" id="N1TXU7"/>
<comment type="caution">
    <text evidence="1">The sequence shown here is derived from an EMBL/GenBank/DDBJ whole genome shotgun (WGS) entry which is preliminary data.</text>
</comment>
<dbReference type="Proteomes" id="UP000012249">
    <property type="component" value="Unassembled WGS sequence"/>
</dbReference>
<dbReference type="EMBL" id="AHMI02000252">
    <property type="protein sequence ID" value="EMY13118.1"/>
    <property type="molecule type" value="Genomic_DNA"/>
</dbReference>
<evidence type="ECO:0000313" key="1">
    <source>
        <dbReference type="EMBL" id="EMY13118.1"/>
    </source>
</evidence>
<organism evidence="1 2">
    <name type="scientific">Leptospira weilii str. Ecochallenge</name>
    <dbReference type="NCBI Taxonomy" id="1049986"/>
    <lineage>
        <taxon>Bacteria</taxon>
        <taxon>Pseudomonadati</taxon>
        <taxon>Spirochaetota</taxon>
        <taxon>Spirochaetia</taxon>
        <taxon>Leptospirales</taxon>
        <taxon>Leptospiraceae</taxon>
        <taxon>Leptospira</taxon>
    </lineage>
</organism>
<reference evidence="1 2" key="1">
    <citation type="submission" date="2013-02" db="EMBL/GenBank/DDBJ databases">
        <authorList>
            <person name="Harkins D.M."/>
            <person name="Durkin A.S."/>
            <person name="Brinkac L.M."/>
            <person name="Haft D.H."/>
            <person name="Selengut J.D."/>
            <person name="Sanka R."/>
            <person name="DePew J."/>
            <person name="Purushe J."/>
            <person name="Haake D.A."/>
            <person name="Matsunaga J."/>
            <person name="Vinetz J.M."/>
            <person name="Sutton G.G."/>
            <person name="Nierman W.C."/>
            <person name="Fouts D.E."/>
        </authorList>
    </citation>
    <scope>NUCLEOTIDE SEQUENCE [LARGE SCALE GENOMIC DNA]</scope>
    <source>
        <strain evidence="1 2">Ecochallenge</strain>
    </source>
</reference>
<name>N1TXU7_9LEPT</name>
<accession>N1TXU7</accession>